<dbReference type="AlphaFoldDB" id="A0A7J4XMI1"/>
<dbReference type="NCBIfam" id="TIGR04119">
    <property type="entry name" value="CXXX_matur"/>
    <property type="match status" value="1"/>
</dbReference>
<evidence type="ECO:0000313" key="1">
    <source>
        <dbReference type="EMBL" id="KAA3768446.1"/>
    </source>
</evidence>
<name>A0A7J4XMI1_9BACE</name>
<dbReference type="EMBL" id="VWMK01000003">
    <property type="protein sequence ID" value="KAA3768446.1"/>
    <property type="molecule type" value="Genomic_DNA"/>
</dbReference>
<protein>
    <submittedName>
        <fullName evidence="1">CXXX repeat peptide maturase</fullName>
    </submittedName>
</protein>
<comment type="caution">
    <text evidence="1">The sequence shown here is derived from an EMBL/GenBank/DDBJ whole genome shotgun (WGS) entry which is preliminary data.</text>
</comment>
<reference evidence="1 2" key="1">
    <citation type="journal article" date="2019" name="Nat. Med.">
        <title>A library of human gut bacterial isolates paired with longitudinal multiomics data enables mechanistic microbiome research.</title>
        <authorList>
            <person name="Poyet M."/>
            <person name="Groussin M."/>
            <person name="Gibbons S.M."/>
            <person name="Avila-Pacheco J."/>
            <person name="Jiang X."/>
            <person name="Kearney S.M."/>
            <person name="Perrotta A.R."/>
            <person name="Berdy B."/>
            <person name="Zhao S."/>
            <person name="Lieberman T.D."/>
            <person name="Swanson P.K."/>
            <person name="Smith M."/>
            <person name="Roesemann S."/>
            <person name="Alexander J.E."/>
            <person name="Rich S.A."/>
            <person name="Livny J."/>
            <person name="Vlamakis H."/>
            <person name="Clish C."/>
            <person name="Bullock K."/>
            <person name="Deik A."/>
            <person name="Scott J."/>
            <person name="Pierce K.A."/>
            <person name="Xavier R.J."/>
            <person name="Alm E.J."/>
        </authorList>
    </citation>
    <scope>NUCLEOTIDE SEQUENCE [LARGE SCALE GENOMIC DNA]</scope>
    <source>
        <strain evidence="1 2">BIOML-A10</strain>
    </source>
</reference>
<gene>
    <name evidence="1" type="ORF">F3F73_03845</name>
</gene>
<dbReference type="Gene3D" id="3.20.20.70">
    <property type="entry name" value="Aldolase class I"/>
    <property type="match status" value="1"/>
</dbReference>
<evidence type="ECO:0000313" key="2">
    <source>
        <dbReference type="Proteomes" id="UP000422221"/>
    </source>
</evidence>
<dbReference type="RefSeq" id="WP_021936120.1">
    <property type="nucleotide sequence ID" value="NZ_CP083675.1"/>
</dbReference>
<organism evidence="1 2">
    <name type="scientific">Bacteroides salyersiae</name>
    <dbReference type="NCBI Taxonomy" id="291644"/>
    <lineage>
        <taxon>Bacteria</taxon>
        <taxon>Pseudomonadati</taxon>
        <taxon>Bacteroidota</taxon>
        <taxon>Bacteroidia</taxon>
        <taxon>Bacteroidales</taxon>
        <taxon>Bacteroidaceae</taxon>
        <taxon>Bacteroides</taxon>
    </lineage>
</organism>
<sequence>MLQYLVILLDDTSVSYCHYDNRKSEHRLISLENLKAGILFAMKENLMLQFVYPHYELPQAYKDEIETIDHSKIVPVEYRDEADVVVLDDWEQLSVSGCDIQKTYVLRTGKTGFFKNYTILNEVLDKVLRLNVVLVDIDTFTESDFDIYKSVLDELALKLKGMYLEGMAPQLNLLTDRMMLDKMNNCNAGVENITLAPDGKFYICPAFYLADDGYSIGSLVEVLDIKNPKLYKLSYAPLCRNCDAYQCKRCIWMNWKTTLEVNTPSHEQCVVAHLERNTSRSLLLDIRRYGTFLPGHEIKEITYLDPFDVRQEF</sequence>
<dbReference type="InterPro" id="IPR013785">
    <property type="entry name" value="Aldolase_TIM"/>
</dbReference>
<accession>A0A7J4XMI1</accession>
<proteinExistence type="predicted"/>
<dbReference type="Proteomes" id="UP000422221">
    <property type="component" value="Unassembled WGS sequence"/>
</dbReference>
<dbReference type="InterPro" id="IPR026401">
    <property type="entry name" value="CXXX_matur"/>
</dbReference>